<dbReference type="PANTHER" id="PTHR12919">
    <property type="entry name" value="30S RIBOSOMAL PROTEIN S16"/>
    <property type="match status" value="1"/>
</dbReference>
<accession>W4V9X2</accession>
<dbReference type="STRING" id="1294263.JCM21531_3536"/>
<dbReference type="Proteomes" id="UP000019109">
    <property type="component" value="Unassembled WGS sequence"/>
</dbReference>
<comment type="similarity">
    <text evidence="3">Belongs to the bacterial ribosomal protein bS16 family.</text>
</comment>
<name>W4V9X2_9FIRM</name>
<dbReference type="SUPFAM" id="SSF54565">
    <property type="entry name" value="Ribosomal protein S16"/>
    <property type="match status" value="1"/>
</dbReference>
<evidence type="ECO:0000256" key="1">
    <source>
        <dbReference type="ARBA" id="ARBA00022980"/>
    </source>
</evidence>
<evidence type="ECO:0000256" key="2">
    <source>
        <dbReference type="ARBA" id="ARBA00023274"/>
    </source>
</evidence>
<organism evidence="4 5">
    <name type="scientific">Acetivibrio straminisolvens JCM 21531</name>
    <dbReference type="NCBI Taxonomy" id="1294263"/>
    <lineage>
        <taxon>Bacteria</taxon>
        <taxon>Bacillati</taxon>
        <taxon>Bacillota</taxon>
        <taxon>Clostridia</taxon>
        <taxon>Eubacteriales</taxon>
        <taxon>Oscillospiraceae</taxon>
        <taxon>Acetivibrio</taxon>
    </lineage>
</organism>
<protein>
    <recommendedName>
        <fullName evidence="3">Small ribosomal subunit protein bS16</fullName>
    </recommendedName>
</protein>
<proteinExistence type="inferred from homology"/>
<keyword evidence="5" id="KW-1185">Reference proteome</keyword>
<evidence type="ECO:0000313" key="5">
    <source>
        <dbReference type="Proteomes" id="UP000019109"/>
    </source>
</evidence>
<dbReference type="EMBL" id="BAVR01000051">
    <property type="protein sequence ID" value="GAE89961.1"/>
    <property type="molecule type" value="Genomic_DNA"/>
</dbReference>
<dbReference type="GO" id="GO:0003735">
    <property type="term" value="F:structural constituent of ribosome"/>
    <property type="evidence" value="ECO:0007669"/>
    <property type="project" value="InterPro"/>
</dbReference>
<dbReference type="NCBIfam" id="TIGR00002">
    <property type="entry name" value="S16"/>
    <property type="match status" value="1"/>
</dbReference>
<dbReference type="RefSeq" id="WP_038290486.1">
    <property type="nucleotide sequence ID" value="NZ_BAVR01000051.1"/>
</dbReference>
<dbReference type="Gene3D" id="3.30.1320.10">
    <property type="match status" value="1"/>
</dbReference>
<dbReference type="HAMAP" id="MF_00385">
    <property type="entry name" value="Ribosomal_bS16"/>
    <property type="match status" value="1"/>
</dbReference>
<dbReference type="AlphaFoldDB" id="W4V9X2"/>
<evidence type="ECO:0000313" key="4">
    <source>
        <dbReference type="EMBL" id="GAE89961.1"/>
    </source>
</evidence>
<dbReference type="GO" id="GO:0006412">
    <property type="term" value="P:translation"/>
    <property type="evidence" value="ECO:0007669"/>
    <property type="project" value="UniProtKB-UniRule"/>
</dbReference>
<evidence type="ECO:0000256" key="3">
    <source>
        <dbReference type="HAMAP-Rule" id="MF_00385"/>
    </source>
</evidence>
<keyword evidence="1 3" id="KW-0689">Ribosomal protein</keyword>
<dbReference type="Pfam" id="PF00886">
    <property type="entry name" value="Ribosomal_S16"/>
    <property type="match status" value="1"/>
</dbReference>
<dbReference type="InterPro" id="IPR023803">
    <property type="entry name" value="Ribosomal_bS16_dom_sf"/>
</dbReference>
<comment type="caution">
    <text evidence="4">The sequence shown here is derived from an EMBL/GenBank/DDBJ whole genome shotgun (WGS) entry which is preliminary data.</text>
</comment>
<keyword evidence="2 3" id="KW-0687">Ribonucleoprotein</keyword>
<dbReference type="InterPro" id="IPR000307">
    <property type="entry name" value="Ribosomal_bS16"/>
</dbReference>
<reference evidence="4" key="1">
    <citation type="journal article" date="2014" name="Genome Announc.">
        <title>Draft Genome Sequence of Clostridium straminisolvens Strain JCM 21531T, Isolated from a Cellulose-Degrading Bacterial Community.</title>
        <authorList>
            <person name="Yuki M."/>
            <person name="Oshima K."/>
            <person name="Suda W."/>
            <person name="Sakamoto M."/>
            <person name="Kitamura K."/>
            <person name="Iida T."/>
            <person name="Hattori M."/>
            <person name="Ohkuma M."/>
        </authorList>
    </citation>
    <scope>NUCLEOTIDE SEQUENCE [LARGE SCALE GENOMIC DNA]</scope>
    <source>
        <strain evidence="4">JCM 21531</strain>
    </source>
</reference>
<sequence length="81" mass="9178">MAVRIRLRRMGAKKSPFYRVVVADSRYPRDGRFIEEIGTYNPLTDPSEVKIDTEKAQKWLKNGAQPTDTVKALLKKAGVIS</sequence>
<dbReference type="FunFam" id="3.30.1320.10:FF:000002">
    <property type="entry name" value="30S ribosomal protein S16"/>
    <property type="match status" value="1"/>
</dbReference>
<gene>
    <name evidence="3" type="primary">rpsP</name>
    <name evidence="4" type="ORF">JCM21531_3536</name>
</gene>
<dbReference type="GO" id="GO:0015935">
    <property type="term" value="C:small ribosomal subunit"/>
    <property type="evidence" value="ECO:0007669"/>
    <property type="project" value="TreeGrafter"/>
</dbReference>
<dbReference type="PANTHER" id="PTHR12919:SF20">
    <property type="entry name" value="SMALL RIBOSOMAL SUBUNIT PROTEIN BS16M"/>
    <property type="match status" value="1"/>
</dbReference>
<dbReference type="OrthoDB" id="9807878at2"/>
<dbReference type="GO" id="GO:0005737">
    <property type="term" value="C:cytoplasm"/>
    <property type="evidence" value="ECO:0007669"/>
    <property type="project" value="UniProtKB-ARBA"/>
</dbReference>